<dbReference type="SUPFAM" id="SSF53335">
    <property type="entry name" value="S-adenosyl-L-methionine-dependent methyltransferases"/>
    <property type="match status" value="1"/>
</dbReference>
<dbReference type="InterPro" id="IPR006901">
    <property type="entry name" value="TrmK"/>
</dbReference>
<reference evidence="1 2" key="1">
    <citation type="submission" date="2024-02" db="EMBL/GenBank/DDBJ databases">
        <title>Deinococcus xinjiangensis NBRC 107630.</title>
        <authorList>
            <person name="Ichikawa N."/>
            <person name="Katano-Makiyama Y."/>
            <person name="Hidaka K."/>
        </authorList>
    </citation>
    <scope>NUCLEOTIDE SEQUENCE [LARGE SCALE GENOMIC DNA]</scope>
    <source>
        <strain evidence="1 2">NBRC 107630</strain>
    </source>
</reference>
<dbReference type="Pfam" id="PF04816">
    <property type="entry name" value="TrmK"/>
    <property type="match status" value="1"/>
</dbReference>
<dbReference type="Proteomes" id="UP001458946">
    <property type="component" value="Unassembled WGS sequence"/>
</dbReference>
<dbReference type="PANTHER" id="PTHR38451:SF1">
    <property type="entry name" value="TRNA (ADENINE(22)-N(1))-METHYLTRANSFERASE"/>
    <property type="match status" value="1"/>
</dbReference>
<gene>
    <name evidence="1" type="ORF">Dxin01_01125</name>
</gene>
<keyword evidence="2" id="KW-1185">Reference proteome</keyword>
<dbReference type="PANTHER" id="PTHR38451">
    <property type="entry name" value="TRNA (ADENINE(22)-N(1))-METHYLTRANSFERASE"/>
    <property type="match status" value="1"/>
</dbReference>
<dbReference type="InterPro" id="IPR029063">
    <property type="entry name" value="SAM-dependent_MTases_sf"/>
</dbReference>
<dbReference type="EMBL" id="BAABRN010000009">
    <property type="protein sequence ID" value="GAA5501393.1"/>
    <property type="molecule type" value="Genomic_DNA"/>
</dbReference>
<name>A0ABP9VBJ1_9DEIO</name>
<protein>
    <submittedName>
        <fullName evidence="1">Uncharacterized protein</fullName>
    </submittedName>
</protein>
<dbReference type="RefSeq" id="WP_353541364.1">
    <property type="nucleotide sequence ID" value="NZ_BAABRN010000009.1"/>
</dbReference>
<dbReference type="Gene3D" id="3.40.50.150">
    <property type="entry name" value="Vaccinia Virus protein VP39"/>
    <property type="match status" value="1"/>
</dbReference>
<organism evidence="1 2">
    <name type="scientific">Deinococcus xinjiangensis</name>
    <dbReference type="NCBI Taxonomy" id="457454"/>
    <lineage>
        <taxon>Bacteria</taxon>
        <taxon>Thermotogati</taxon>
        <taxon>Deinococcota</taxon>
        <taxon>Deinococci</taxon>
        <taxon>Deinococcales</taxon>
        <taxon>Deinococcaceae</taxon>
        <taxon>Deinococcus</taxon>
    </lineage>
</organism>
<evidence type="ECO:0000313" key="1">
    <source>
        <dbReference type="EMBL" id="GAA5501393.1"/>
    </source>
</evidence>
<proteinExistence type="predicted"/>
<evidence type="ECO:0000313" key="2">
    <source>
        <dbReference type="Proteomes" id="UP001458946"/>
    </source>
</evidence>
<dbReference type="PIRSF" id="PIRSF018637">
    <property type="entry name" value="TrmK"/>
    <property type="match status" value="1"/>
</dbReference>
<sequence length="222" mass="23652">MLLDARLSAALSLIRAETHADIGSDHAHLPIRLIQTGRVKQCVVVELNTGPLAHAQQNVARAGLSGQINVRHGNGFAPLQAGEVQSASLCGMGANTILKVLSAAYLPPVLVLQPNDSARALRVWAQQNGFHVQQELLATGYWTYAVLRLERRAGPDPAYSGLPLGAALRYGPHLLREASALLRGQIEKDIERLTPLAAPRRPAQAELQDALAALAATALIQG</sequence>
<accession>A0ABP9VBJ1</accession>
<comment type="caution">
    <text evidence="1">The sequence shown here is derived from an EMBL/GenBank/DDBJ whole genome shotgun (WGS) entry which is preliminary data.</text>
</comment>